<keyword evidence="4 6" id="KW-0067">ATP-binding</keyword>
<dbReference type="PROSITE" id="PS50893">
    <property type="entry name" value="ABC_TRANSPORTER_2"/>
    <property type="match status" value="1"/>
</dbReference>
<dbReference type="SMART" id="SM00382">
    <property type="entry name" value="AAA"/>
    <property type="match status" value="1"/>
</dbReference>
<dbReference type="InterPro" id="IPR050153">
    <property type="entry name" value="Metal_Ion_Import_ABC"/>
</dbReference>
<evidence type="ECO:0000256" key="4">
    <source>
        <dbReference type="ARBA" id="ARBA00022840"/>
    </source>
</evidence>
<name>A0ABN8E9D0_9VIBR</name>
<proteinExistence type="inferred from homology"/>
<dbReference type="InterPro" id="IPR017871">
    <property type="entry name" value="ABC_transporter-like_CS"/>
</dbReference>
<dbReference type="EMBL" id="CAKLDM010000002">
    <property type="protein sequence ID" value="CAH0541940.1"/>
    <property type="molecule type" value="Genomic_DNA"/>
</dbReference>
<sequence>MELTVSNLSFQHKDATTPIFDQLSVNVGGGEILSILGANGVGKSTLLRCIAGLLTPSSGEVRLKGQNITSMSFGQRARNLALVSQSESCTFNYRVLDVVLTGFAAQLGFLKKPGQSEISEAMHALTLLGIESFADRDYSKLSGGQQQLVRIARAVVQKSRVLLFDEPTAHLDLSFQLQVLKAIASLKEQGFTIVMTTHSPDHAHYCGGKVLLLMHQQFLYGSCQEMLTKENLKQLYQLDVEVFNSPMGSLICIPSYQK</sequence>
<dbReference type="Proteomes" id="UP000838748">
    <property type="component" value="Unassembled WGS sequence"/>
</dbReference>
<dbReference type="CDD" id="cd03214">
    <property type="entry name" value="ABC_Iron-Siderophores_B12_Hemin"/>
    <property type="match status" value="1"/>
</dbReference>
<accession>A0ABN8E9D0</accession>
<dbReference type="Gene3D" id="3.40.50.300">
    <property type="entry name" value="P-loop containing nucleotide triphosphate hydrolases"/>
    <property type="match status" value="1"/>
</dbReference>
<dbReference type="InterPro" id="IPR003593">
    <property type="entry name" value="AAA+_ATPase"/>
</dbReference>
<dbReference type="InterPro" id="IPR027417">
    <property type="entry name" value="P-loop_NTPase"/>
</dbReference>
<dbReference type="GO" id="GO:0005524">
    <property type="term" value="F:ATP binding"/>
    <property type="evidence" value="ECO:0007669"/>
    <property type="project" value="UniProtKB-KW"/>
</dbReference>
<protein>
    <submittedName>
        <fullName evidence="6">ABC transporter ATP-binding protein</fullName>
    </submittedName>
</protein>
<evidence type="ECO:0000313" key="6">
    <source>
        <dbReference type="EMBL" id="CAH0541940.1"/>
    </source>
</evidence>
<dbReference type="InterPro" id="IPR003439">
    <property type="entry name" value="ABC_transporter-like_ATP-bd"/>
</dbReference>
<gene>
    <name evidence="6" type="ORF">VMF7928_03965</name>
</gene>
<comment type="caution">
    <text evidence="6">The sequence shown here is derived from an EMBL/GenBank/DDBJ whole genome shotgun (WGS) entry which is preliminary data.</text>
</comment>
<reference evidence="6" key="1">
    <citation type="submission" date="2021-11" db="EMBL/GenBank/DDBJ databases">
        <authorList>
            <person name="Rodrigo-Torres L."/>
            <person name="Arahal R. D."/>
            <person name="Lucena T."/>
        </authorList>
    </citation>
    <scope>NUCLEOTIDE SEQUENCE</scope>
    <source>
        <strain evidence="6">CECT 7928</strain>
    </source>
</reference>
<dbReference type="RefSeq" id="WP_237363396.1">
    <property type="nucleotide sequence ID" value="NZ_CAKLDM010000002.1"/>
</dbReference>
<evidence type="ECO:0000256" key="3">
    <source>
        <dbReference type="ARBA" id="ARBA00022741"/>
    </source>
</evidence>
<organism evidence="6 7">
    <name type="scientific">Vibrio marisflavi CECT 7928</name>
    <dbReference type="NCBI Taxonomy" id="634439"/>
    <lineage>
        <taxon>Bacteria</taxon>
        <taxon>Pseudomonadati</taxon>
        <taxon>Pseudomonadota</taxon>
        <taxon>Gammaproteobacteria</taxon>
        <taxon>Vibrionales</taxon>
        <taxon>Vibrionaceae</taxon>
        <taxon>Vibrio</taxon>
    </lineage>
</organism>
<evidence type="ECO:0000259" key="5">
    <source>
        <dbReference type="PROSITE" id="PS50893"/>
    </source>
</evidence>
<dbReference type="PANTHER" id="PTHR42734">
    <property type="entry name" value="METAL TRANSPORT SYSTEM ATP-BINDING PROTEIN TM_0124-RELATED"/>
    <property type="match status" value="1"/>
</dbReference>
<comment type="similarity">
    <text evidence="1">Belongs to the ABC transporter superfamily.</text>
</comment>
<keyword evidence="2" id="KW-0813">Transport</keyword>
<keyword evidence="3" id="KW-0547">Nucleotide-binding</keyword>
<keyword evidence="7" id="KW-1185">Reference proteome</keyword>
<dbReference type="PROSITE" id="PS00211">
    <property type="entry name" value="ABC_TRANSPORTER_1"/>
    <property type="match status" value="1"/>
</dbReference>
<evidence type="ECO:0000256" key="2">
    <source>
        <dbReference type="ARBA" id="ARBA00022448"/>
    </source>
</evidence>
<evidence type="ECO:0000313" key="7">
    <source>
        <dbReference type="Proteomes" id="UP000838748"/>
    </source>
</evidence>
<dbReference type="PANTHER" id="PTHR42734:SF6">
    <property type="entry name" value="MOLYBDATE IMPORT ATP-BINDING PROTEIN MOLC"/>
    <property type="match status" value="1"/>
</dbReference>
<dbReference type="SUPFAM" id="SSF52540">
    <property type="entry name" value="P-loop containing nucleoside triphosphate hydrolases"/>
    <property type="match status" value="1"/>
</dbReference>
<evidence type="ECO:0000256" key="1">
    <source>
        <dbReference type="ARBA" id="ARBA00005417"/>
    </source>
</evidence>
<dbReference type="Pfam" id="PF00005">
    <property type="entry name" value="ABC_tran"/>
    <property type="match status" value="1"/>
</dbReference>
<feature type="domain" description="ABC transporter" evidence="5">
    <location>
        <begin position="3"/>
        <end position="240"/>
    </location>
</feature>